<dbReference type="InterPro" id="IPR006638">
    <property type="entry name" value="Elp3/MiaA/NifB-like_rSAM"/>
</dbReference>
<dbReference type="InterPro" id="IPR007197">
    <property type="entry name" value="rSAM"/>
</dbReference>
<dbReference type="Proteomes" id="UP001237737">
    <property type="component" value="Unassembled WGS sequence"/>
</dbReference>
<evidence type="ECO:0000256" key="5">
    <source>
        <dbReference type="ARBA" id="ARBA00023004"/>
    </source>
</evidence>
<dbReference type="RefSeq" id="WP_306846913.1">
    <property type="nucleotide sequence ID" value="NZ_JAUSSK010000001.1"/>
</dbReference>
<dbReference type="SFLD" id="SFLDS00029">
    <property type="entry name" value="Radical_SAM"/>
    <property type="match status" value="1"/>
</dbReference>
<keyword evidence="2" id="KW-0004">4Fe-4S</keyword>
<feature type="domain" description="Radical SAM core" evidence="7">
    <location>
        <begin position="3"/>
        <end position="240"/>
    </location>
</feature>
<dbReference type="SUPFAM" id="SSF102114">
    <property type="entry name" value="Radical SAM enzymes"/>
    <property type="match status" value="1"/>
</dbReference>
<proteinExistence type="predicted"/>
<evidence type="ECO:0000256" key="1">
    <source>
        <dbReference type="ARBA" id="ARBA00001966"/>
    </source>
</evidence>
<dbReference type="EMBL" id="JAUSSK010000001">
    <property type="protein sequence ID" value="MDQ0008260.1"/>
    <property type="molecule type" value="Genomic_DNA"/>
</dbReference>
<gene>
    <name evidence="8" type="ORF">J2T07_000419</name>
</gene>
<reference evidence="8 9" key="1">
    <citation type="submission" date="2023-07" db="EMBL/GenBank/DDBJ databases">
        <title>Sorghum-associated microbial communities from plants grown in Nebraska, USA.</title>
        <authorList>
            <person name="Schachtman D."/>
        </authorList>
    </citation>
    <scope>NUCLEOTIDE SEQUENCE [LARGE SCALE GENOMIC DNA]</scope>
    <source>
        <strain evidence="8 9">CC60</strain>
    </source>
</reference>
<protein>
    <recommendedName>
        <fullName evidence="7">Radical SAM core domain-containing protein</fullName>
    </recommendedName>
</protein>
<keyword evidence="3" id="KW-0949">S-adenosyl-L-methionine</keyword>
<evidence type="ECO:0000256" key="3">
    <source>
        <dbReference type="ARBA" id="ARBA00022691"/>
    </source>
</evidence>
<dbReference type="Pfam" id="PF04055">
    <property type="entry name" value="Radical_SAM"/>
    <property type="match status" value="1"/>
</dbReference>
<keyword evidence="5" id="KW-0408">Iron</keyword>
<evidence type="ECO:0000256" key="4">
    <source>
        <dbReference type="ARBA" id="ARBA00022723"/>
    </source>
</evidence>
<dbReference type="InterPro" id="IPR058240">
    <property type="entry name" value="rSAM_sf"/>
</dbReference>
<evidence type="ECO:0000313" key="9">
    <source>
        <dbReference type="Proteomes" id="UP001237737"/>
    </source>
</evidence>
<keyword evidence="4" id="KW-0479">Metal-binding</keyword>
<dbReference type="PANTHER" id="PTHR43787:SF3">
    <property type="entry name" value="ARYLSULFATASE REGULATORY PROTEIN"/>
    <property type="match status" value="1"/>
</dbReference>
<comment type="cofactor">
    <cofactor evidence="1">
        <name>[4Fe-4S] cluster</name>
        <dbReference type="ChEBI" id="CHEBI:49883"/>
    </cofactor>
</comment>
<dbReference type="Gene3D" id="3.20.20.70">
    <property type="entry name" value="Aldolase class I"/>
    <property type="match status" value="1"/>
</dbReference>
<sequence>MRHDGNRHLHLTILPTERCNFRCTYCYEDFAIGKMKRPVVDGIKNLIRRRVENAGLKSLQFEWFGGEPLVAKDIVHELADYAYGFYERGDLEEFEGGLTTNAFLLDPSTLEALVSRRQRNFQISLDGDEEAHNRSRRYANGSGTFREIWANLVSAHSSDLAFETILRLHIMPGNEQGLYELTEKIVAQFGGDPRYSVYVRHISDLGGTNLNAKEMQTISMADAHRISLRIEERLVKAGFAVSNGVGNIFESAIKVTDIKLKSDALAEAKSSNEDDHQFGYICYAAKPNHLMIRADGRLGKCTVALNSKGNDVGRLLEDGRVQIDDERMNFWLRGHLSRNPEELGCPAHSYG</sequence>
<dbReference type="SMART" id="SM00729">
    <property type="entry name" value="Elp3"/>
    <property type="match status" value="1"/>
</dbReference>
<name>A0ABT9STZ4_9GAMM</name>
<keyword evidence="6" id="KW-0411">Iron-sulfur</keyword>
<evidence type="ECO:0000256" key="2">
    <source>
        <dbReference type="ARBA" id="ARBA00022485"/>
    </source>
</evidence>
<accession>A0ABT9STZ4</accession>
<organism evidence="8 9">
    <name type="scientific">Luteibacter jiangsuensis</name>
    <dbReference type="NCBI Taxonomy" id="637577"/>
    <lineage>
        <taxon>Bacteria</taxon>
        <taxon>Pseudomonadati</taxon>
        <taxon>Pseudomonadota</taxon>
        <taxon>Gammaproteobacteria</taxon>
        <taxon>Lysobacterales</taxon>
        <taxon>Rhodanobacteraceae</taxon>
        <taxon>Luteibacter</taxon>
    </lineage>
</organism>
<evidence type="ECO:0000256" key="6">
    <source>
        <dbReference type="ARBA" id="ARBA00023014"/>
    </source>
</evidence>
<evidence type="ECO:0000259" key="7">
    <source>
        <dbReference type="PROSITE" id="PS51918"/>
    </source>
</evidence>
<keyword evidence="9" id="KW-1185">Reference proteome</keyword>
<dbReference type="CDD" id="cd01335">
    <property type="entry name" value="Radical_SAM"/>
    <property type="match status" value="1"/>
</dbReference>
<dbReference type="PROSITE" id="PS51918">
    <property type="entry name" value="RADICAL_SAM"/>
    <property type="match status" value="1"/>
</dbReference>
<dbReference type="SFLD" id="SFLDG01067">
    <property type="entry name" value="SPASM/twitch_domain_containing"/>
    <property type="match status" value="1"/>
</dbReference>
<evidence type="ECO:0000313" key="8">
    <source>
        <dbReference type="EMBL" id="MDQ0008260.1"/>
    </source>
</evidence>
<dbReference type="PANTHER" id="PTHR43787">
    <property type="entry name" value="FEMO COFACTOR BIOSYNTHESIS PROTEIN NIFB-RELATED"/>
    <property type="match status" value="1"/>
</dbReference>
<dbReference type="InterPro" id="IPR013785">
    <property type="entry name" value="Aldolase_TIM"/>
</dbReference>
<comment type="caution">
    <text evidence="8">The sequence shown here is derived from an EMBL/GenBank/DDBJ whole genome shotgun (WGS) entry which is preliminary data.</text>
</comment>